<dbReference type="Pfam" id="PF00106">
    <property type="entry name" value="adh_short"/>
    <property type="match status" value="1"/>
</dbReference>
<dbReference type="PRINTS" id="PR00081">
    <property type="entry name" value="GDHRDH"/>
</dbReference>
<reference evidence="3 4" key="1">
    <citation type="submission" date="2019-02" db="EMBL/GenBank/DDBJ databases">
        <title>Genome sequencing of the rare red list fungi Dentipellis fragilis.</title>
        <authorList>
            <person name="Buettner E."/>
            <person name="Kellner H."/>
        </authorList>
    </citation>
    <scope>NUCLEOTIDE SEQUENCE [LARGE SCALE GENOMIC DNA]</scope>
    <source>
        <strain evidence="3 4">DSM 105465</strain>
    </source>
</reference>
<dbReference type="SUPFAM" id="SSF51735">
    <property type="entry name" value="NAD(P)-binding Rossmann-fold domains"/>
    <property type="match status" value="1"/>
</dbReference>
<keyword evidence="2" id="KW-0560">Oxidoreductase</keyword>
<dbReference type="InterPro" id="IPR002347">
    <property type="entry name" value="SDR_fam"/>
</dbReference>
<gene>
    <name evidence="3" type="ORF">EVG20_g10460</name>
</gene>
<dbReference type="PANTHER" id="PTHR43976:SF16">
    <property type="entry name" value="SHORT-CHAIN DEHYDROGENASE_REDUCTASE FAMILY PROTEIN"/>
    <property type="match status" value="1"/>
</dbReference>
<accession>A0A4Y9XVT0</accession>
<dbReference type="Gene3D" id="3.40.50.720">
    <property type="entry name" value="NAD(P)-binding Rossmann-like Domain"/>
    <property type="match status" value="1"/>
</dbReference>
<dbReference type="Proteomes" id="UP000298327">
    <property type="component" value="Unassembled WGS sequence"/>
</dbReference>
<evidence type="ECO:0000313" key="4">
    <source>
        <dbReference type="Proteomes" id="UP000298327"/>
    </source>
</evidence>
<comment type="caution">
    <text evidence="3">The sequence shown here is derived from an EMBL/GenBank/DDBJ whole genome shotgun (WGS) entry which is preliminary data.</text>
</comment>
<name>A0A4Y9XVT0_9AGAM</name>
<organism evidence="3 4">
    <name type="scientific">Dentipellis fragilis</name>
    <dbReference type="NCBI Taxonomy" id="205917"/>
    <lineage>
        <taxon>Eukaryota</taxon>
        <taxon>Fungi</taxon>
        <taxon>Dikarya</taxon>
        <taxon>Basidiomycota</taxon>
        <taxon>Agaricomycotina</taxon>
        <taxon>Agaricomycetes</taxon>
        <taxon>Russulales</taxon>
        <taxon>Hericiaceae</taxon>
        <taxon>Dentipellis</taxon>
    </lineage>
</organism>
<proteinExistence type="inferred from homology"/>
<comment type="similarity">
    <text evidence="1">Belongs to the short-chain dehydrogenases/reductases (SDR) family.</text>
</comment>
<dbReference type="GO" id="GO:0016491">
    <property type="term" value="F:oxidoreductase activity"/>
    <property type="evidence" value="ECO:0007669"/>
    <property type="project" value="UniProtKB-KW"/>
</dbReference>
<dbReference type="OrthoDB" id="1274115at2759"/>
<dbReference type="PANTHER" id="PTHR43976">
    <property type="entry name" value="SHORT CHAIN DEHYDROGENASE"/>
    <property type="match status" value="1"/>
</dbReference>
<dbReference type="InterPro" id="IPR036291">
    <property type="entry name" value="NAD(P)-bd_dom_sf"/>
</dbReference>
<evidence type="ECO:0000256" key="1">
    <source>
        <dbReference type="ARBA" id="ARBA00006484"/>
    </source>
</evidence>
<keyword evidence="4" id="KW-1185">Reference proteome</keyword>
<dbReference type="EMBL" id="SEOQ01001272">
    <property type="protein sequence ID" value="TFY52649.1"/>
    <property type="molecule type" value="Genomic_DNA"/>
</dbReference>
<dbReference type="AlphaFoldDB" id="A0A4Y9XVT0"/>
<sequence>PPNGHATYATVAFIYVGAYTELRFIALFEEYQIVLEISPSSVEHSTRSVLETRCPALRAMAIGPRLYPMIIRVNGHGLRVSSLDHFPSQRQPRISPDRRHSDFWNRSPTRAQQVGVCWLCLDSWLLVLLDLSMPLQGLPAIAFVSLTMFDIMSTVYMSSRTVIVDGSSTTSSPQISERVLRARMSRLHSVLSLDLGGAWPENVRSARTAFKVGAVGRGDARLGSDFEFPEPIIEDGGYLRQIASCCAEQDSGCKNIEVWPDHHAAEMDKPPPLAESTYDNRLPSMSSLVAGLGRLMTLEALKRGDKVIATARGRSVEKLNELKEKGADVLELEVTAPLETLHEIAKKAVAIHGRIDVLVNNAGYLAGGALEETTPQETYDQFNTNIFGALNIARAFLPYMRPRKTGTVVWIGSIAGWEGIASAGLYCATKAAVRSLSMAMDNELQPLGLRSMNFEFGYFRTTFLAPSQRTESTTRIKDYDEACGAAAAALAAYDGKQPGNPVKGIEVMVDLIRGEGVAAGRTVPHTIQFGSDTLKTVRDFCAETTGRIEEWEDVFASTDFPKGT</sequence>
<evidence type="ECO:0000256" key="2">
    <source>
        <dbReference type="ARBA" id="ARBA00023002"/>
    </source>
</evidence>
<evidence type="ECO:0008006" key="5">
    <source>
        <dbReference type="Google" id="ProtNLM"/>
    </source>
</evidence>
<evidence type="ECO:0000313" key="3">
    <source>
        <dbReference type="EMBL" id="TFY52649.1"/>
    </source>
</evidence>
<dbReference type="CDD" id="cd05374">
    <property type="entry name" value="17beta-HSD-like_SDR_c"/>
    <property type="match status" value="1"/>
</dbReference>
<protein>
    <recommendedName>
        <fullName evidence="5">NAD(P)-binding protein</fullName>
    </recommendedName>
</protein>
<dbReference type="PRINTS" id="PR00080">
    <property type="entry name" value="SDRFAMILY"/>
</dbReference>
<feature type="non-terminal residue" evidence="3">
    <location>
        <position position="1"/>
    </location>
</feature>
<dbReference type="STRING" id="205917.A0A4Y9XVT0"/>
<dbReference type="InterPro" id="IPR051911">
    <property type="entry name" value="SDR_oxidoreductase"/>
</dbReference>